<dbReference type="SUPFAM" id="SSF102114">
    <property type="entry name" value="Radical SAM enzymes"/>
    <property type="match status" value="1"/>
</dbReference>
<dbReference type="InterPro" id="IPR058240">
    <property type="entry name" value="rSAM_sf"/>
</dbReference>
<keyword evidence="3" id="KW-0408">Iron</keyword>
<dbReference type="GO" id="GO:0051536">
    <property type="term" value="F:iron-sulfur cluster binding"/>
    <property type="evidence" value="ECO:0007669"/>
    <property type="project" value="UniProtKB-KW"/>
</dbReference>
<dbReference type="RefSeq" id="WP_187742898.1">
    <property type="nucleotide sequence ID" value="NZ_CP060825.1"/>
</dbReference>
<dbReference type="InterPro" id="IPR023885">
    <property type="entry name" value="4Fe4S-binding_SPASM_dom"/>
</dbReference>
<dbReference type="AlphaFoldDB" id="A0A7H0HZ68"/>
<dbReference type="SFLD" id="SFLDG01067">
    <property type="entry name" value="SPASM/twitch_domain_containing"/>
    <property type="match status" value="1"/>
</dbReference>
<keyword evidence="2" id="KW-0479">Metal-binding</keyword>
<dbReference type="Gene3D" id="3.20.20.70">
    <property type="entry name" value="Aldolase class I"/>
    <property type="match status" value="1"/>
</dbReference>
<keyword evidence="1" id="KW-0949">S-adenosyl-L-methionine</keyword>
<accession>A0A7H0HZ68</accession>
<dbReference type="KEGG" id="sgj:IAG43_24850"/>
<proteinExistence type="predicted"/>
<dbReference type="EMBL" id="CP060825">
    <property type="protein sequence ID" value="QNP65834.1"/>
    <property type="molecule type" value="Genomic_DNA"/>
</dbReference>
<evidence type="ECO:0000313" key="7">
    <source>
        <dbReference type="EMBL" id="QNP65834.1"/>
    </source>
</evidence>
<dbReference type="PANTHER" id="PTHR11228">
    <property type="entry name" value="RADICAL SAM DOMAIN PROTEIN"/>
    <property type="match status" value="1"/>
</dbReference>
<dbReference type="CDD" id="cd21109">
    <property type="entry name" value="SPASM"/>
    <property type="match status" value="1"/>
</dbReference>
<evidence type="ECO:0000256" key="2">
    <source>
        <dbReference type="ARBA" id="ARBA00022723"/>
    </source>
</evidence>
<sequence>MHDVLQTSPYLTHLSVGAETPLRYLTDTFGPSEPLGYPAPGDARYGIVGLDRTVVWESDDRVLEVLRHCADRPVPAGEISGRWTGALTEDLVARGWLQHPSRLCREFHLRSGEIEVTAHCNWGCRFCPVATDPKPRRTMEMDLFEEIAAKLADLGTIEYVTFHFFNEPTLDKHFTDRLEVLRRYGLELALYTNASGLTQEKIDALADGEVLRHLIVNMPSAEPADFAALTSSRLYERTMKNVDAALSAGFRTQIVVNGVGEDQQRNLLQITDRYGSRGAEVVPTMTCDRAGDVGDPAYAQDVRADGRLSGCGWPVAHGNFSVTGDLFLCCNDYYQRETFGNIRDGSLTSLMTGEKAVRLRQQVFGVAPAADDFICRRCHNQRPDFPGREFRPIATFG</sequence>
<feature type="domain" description="4Fe4S-binding SPASM" evidence="6">
    <location>
        <begin position="311"/>
        <end position="378"/>
    </location>
</feature>
<dbReference type="CDD" id="cd01335">
    <property type="entry name" value="Radical_SAM"/>
    <property type="match status" value="1"/>
</dbReference>
<dbReference type="InterPro" id="IPR013785">
    <property type="entry name" value="Aldolase_TIM"/>
</dbReference>
<dbReference type="SFLD" id="SFLDS00029">
    <property type="entry name" value="Radical_SAM"/>
    <property type="match status" value="1"/>
</dbReference>
<name>A0A7H0HZ68_9ACTN</name>
<evidence type="ECO:0000256" key="4">
    <source>
        <dbReference type="ARBA" id="ARBA00023014"/>
    </source>
</evidence>
<dbReference type="Pfam" id="PF13186">
    <property type="entry name" value="SPASM"/>
    <property type="match status" value="1"/>
</dbReference>
<protein>
    <submittedName>
        <fullName evidence="7">Radical SAM protein</fullName>
    </submittedName>
</protein>
<evidence type="ECO:0000256" key="1">
    <source>
        <dbReference type="ARBA" id="ARBA00022691"/>
    </source>
</evidence>
<gene>
    <name evidence="7" type="ORF">IAG43_24850</name>
</gene>
<keyword evidence="4" id="KW-0411">Iron-sulfur</keyword>
<keyword evidence="8" id="KW-1185">Reference proteome</keyword>
<evidence type="ECO:0000256" key="3">
    <source>
        <dbReference type="ARBA" id="ARBA00023004"/>
    </source>
</evidence>
<feature type="domain" description="Radical SAM core" evidence="5">
    <location>
        <begin position="114"/>
        <end position="258"/>
    </location>
</feature>
<dbReference type="Pfam" id="PF04055">
    <property type="entry name" value="Radical_SAM"/>
    <property type="match status" value="1"/>
</dbReference>
<dbReference type="Proteomes" id="UP000516230">
    <property type="component" value="Chromosome"/>
</dbReference>
<evidence type="ECO:0000313" key="8">
    <source>
        <dbReference type="Proteomes" id="UP000516230"/>
    </source>
</evidence>
<dbReference type="InterPro" id="IPR007197">
    <property type="entry name" value="rSAM"/>
</dbReference>
<evidence type="ECO:0000259" key="6">
    <source>
        <dbReference type="Pfam" id="PF13186"/>
    </source>
</evidence>
<dbReference type="GO" id="GO:0003824">
    <property type="term" value="F:catalytic activity"/>
    <property type="evidence" value="ECO:0007669"/>
    <property type="project" value="InterPro"/>
</dbReference>
<organism evidence="7 8">
    <name type="scientific">Streptomyces genisteinicus</name>
    <dbReference type="NCBI Taxonomy" id="2768068"/>
    <lineage>
        <taxon>Bacteria</taxon>
        <taxon>Bacillati</taxon>
        <taxon>Actinomycetota</taxon>
        <taxon>Actinomycetes</taxon>
        <taxon>Kitasatosporales</taxon>
        <taxon>Streptomycetaceae</taxon>
        <taxon>Streptomyces</taxon>
    </lineage>
</organism>
<dbReference type="GO" id="GO:0046872">
    <property type="term" value="F:metal ion binding"/>
    <property type="evidence" value="ECO:0007669"/>
    <property type="project" value="UniProtKB-KW"/>
</dbReference>
<evidence type="ECO:0000259" key="5">
    <source>
        <dbReference type="Pfam" id="PF04055"/>
    </source>
</evidence>
<dbReference type="InterPro" id="IPR050377">
    <property type="entry name" value="Radical_SAM_PqqE_MftC-like"/>
</dbReference>
<dbReference type="PANTHER" id="PTHR11228:SF7">
    <property type="entry name" value="PQQA PEPTIDE CYCLASE"/>
    <property type="match status" value="1"/>
</dbReference>
<reference evidence="7 8" key="1">
    <citation type="submission" date="2020-08" db="EMBL/GenBank/DDBJ databases">
        <title>A novel species.</title>
        <authorList>
            <person name="Gao J."/>
        </authorList>
    </citation>
    <scope>NUCLEOTIDE SEQUENCE [LARGE SCALE GENOMIC DNA]</scope>
    <source>
        <strain evidence="7 8">CRPJ-33</strain>
    </source>
</reference>